<evidence type="ECO:0000256" key="2">
    <source>
        <dbReference type="SAM" id="SignalP"/>
    </source>
</evidence>
<sequence>MTHVFQMRISLGVALCAVLFSSAVRATEDANYPSQTIKIVVPFPAGGTADILPRIVAEKLRQKWGQPVIIENKTGAGGNIGAEFVANSAPDGYTLLASPPGPIAINEGLYKKLAFRPGDLEPVTLLGTAPNVLDVRSDFPAKTVRELIDYAKANPGKVTFASQGNGSTSHLTAMLFQSLTQTQMTHIPYRGTAPALQDIMAGTVDIFFDNLGSSLSLQQGEKLRILGVCSPERTPSLPNTPTVREAGVSDFSSVTWFAMMAPKGTPQPTLQKLNAAVTEILREPDVKSRFEALGVQAAPMDVRATADFVGSERARWSSIVNSANIKIE</sequence>
<reference evidence="3 4" key="1">
    <citation type="submission" date="2012-04" db="EMBL/GenBank/DDBJ databases">
        <title>The Genome Sequence of Afipia broomeae ATCC 49717.</title>
        <authorList>
            <consortium name="The Broad Institute Genome Sequencing Platform"/>
            <person name="Earl A."/>
            <person name="Ward D."/>
            <person name="Feldgarden M."/>
            <person name="Gevers D."/>
            <person name="Huys G."/>
            <person name="Walker B."/>
            <person name="Young S.K."/>
            <person name="Zeng Q."/>
            <person name="Gargeya S."/>
            <person name="Fitzgerald M."/>
            <person name="Haas B."/>
            <person name="Abouelleil A."/>
            <person name="Alvarado L."/>
            <person name="Arachchi H.M."/>
            <person name="Berlin A."/>
            <person name="Chapman S.B."/>
            <person name="Goldberg J."/>
            <person name="Griggs A."/>
            <person name="Gujja S."/>
            <person name="Hansen M."/>
            <person name="Howarth C."/>
            <person name="Imamovic A."/>
            <person name="Larimer J."/>
            <person name="McCowen C."/>
            <person name="Montmayeur A."/>
            <person name="Murphy C."/>
            <person name="Neiman D."/>
            <person name="Pearson M."/>
            <person name="Priest M."/>
            <person name="Roberts A."/>
            <person name="Saif S."/>
            <person name="Shea T."/>
            <person name="Sisk P."/>
            <person name="Sykes S."/>
            <person name="Wortman J."/>
            <person name="Nusbaum C."/>
            <person name="Birren B."/>
        </authorList>
    </citation>
    <scope>NUCLEOTIDE SEQUENCE [LARGE SCALE GENOMIC DNA]</scope>
    <source>
        <strain evidence="3 4">ATCC 49717</strain>
    </source>
</reference>
<dbReference type="PATRIC" id="fig|883078.3.peg.464"/>
<dbReference type="PANTHER" id="PTHR42928">
    <property type="entry name" value="TRICARBOXYLATE-BINDING PROTEIN"/>
    <property type="match status" value="1"/>
</dbReference>
<dbReference type="CDD" id="cd07012">
    <property type="entry name" value="PBP2_Bug_TTT"/>
    <property type="match status" value="1"/>
</dbReference>
<comment type="similarity">
    <text evidence="1">Belongs to the UPF0065 (bug) family.</text>
</comment>
<dbReference type="eggNOG" id="COG3181">
    <property type="taxonomic scope" value="Bacteria"/>
</dbReference>
<dbReference type="Gene3D" id="3.40.190.150">
    <property type="entry name" value="Bordetella uptake gene, domain 1"/>
    <property type="match status" value="1"/>
</dbReference>
<protein>
    <submittedName>
        <fullName evidence="3">Uncharacterized protein</fullName>
    </submittedName>
</protein>
<comment type="caution">
    <text evidence="3">The sequence shown here is derived from an EMBL/GenBank/DDBJ whole genome shotgun (WGS) entry which is preliminary data.</text>
</comment>
<accession>K8PIK5</accession>
<dbReference type="Proteomes" id="UP000001096">
    <property type="component" value="Unassembled WGS sequence"/>
</dbReference>
<dbReference type="Gene3D" id="3.40.190.10">
    <property type="entry name" value="Periplasmic binding protein-like II"/>
    <property type="match status" value="1"/>
</dbReference>
<dbReference type="HOGENOM" id="CLU_045683_0_0_5"/>
<dbReference type="EMBL" id="AGWX01000001">
    <property type="protein sequence ID" value="EKS41351.1"/>
    <property type="molecule type" value="Genomic_DNA"/>
</dbReference>
<dbReference type="InterPro" id="IPR042100">
    <property type="entry name" value="Bug_dom1"/>
</dbReference>
<feature type="chain" id="PRO_5003920029" evidence="2">
    <location>
        <begin position="27"/>
        <end position="328"/>
    </location>
</feature>
<dbReference type="InterPro" id="IPR005064">
    <property type="entry name" value="BUG"/>
</dbReference>
<dbReference type="AlphaFoldDB" id="K8PIK5"/>
<proteinExistence type="inferred from homology"/>
<evidence type="ECO:0000313" key="3">
    <source>
        <dbReference type="EMBL" id="EKS41351.1"/>
    </source>
</evidence>
<evidence type="ECO:0000313" key="4">
    <source>
        <dbReference type="Proteomes" id="UP000001096"/>
    </source>
</evidence>
<evidence type="ECO:0000256" key="1">
    <source>
        <dbReference type="ARBA" id="ARBA00006987"/>
    </source>
</evidence>
<organism evidence="3 4">
    <name type="scientific">Afipia broomeae ATCC 49717</name>
    <dbReference type="NCBI Taxonomy" id="883078"/>
    <lineage>
        <taxon>Bacteria</taxon>
        <taxon>Pseudomonadati</taxon>
        <taxon>Pseudomonadota</taxon>
        <taxon>Alphaproteobacteria</taxon>
        <taxon>Hyphomicrobiales</taxon>
        <taxon>Nitrobacteraceae</taxon>
        <taxon>Afipia</taxon>
    </lineage>
</organism>
<keyword evidence="4" id="KW-1185">Reference proteome</keyword>
<dbReference type="PANTHER" id="PTHR42928:SF5">
    <property type="entry name" value="BLR1237 PROTEIN"/>
    <property type="match status" value="1"/>
</dbReference>
<feature type="signal peptide" evidence="2">
    <location>
        <begin position="1"/>
        <end position="26"/>
    </location>
</feature>
<name>K8PIK5_9BRAD</name>
<keyword evidence="2" id="KW-0732">Signal</keyword>
<dbReference type="SUPFAM" id="SSF53850">
    <property type="entry name" value="Periplasmic binding protein-like II"/>
    <property type="match status" value="1"/>
</dbReference>
<dbReference type="PIRSF" id="PIRSF017082">
    <property type="entry name" value="YflP"/>
    <property type="match status" value="1"/>
</dbReference>
<dbReference type="Pfam" id="PF03401">
    <property type="entry name" value="TctC"/>
    <property type="match status" value="1"/>
</dbReference>
<gene>
    <name evidence="3" type="ORF">HMPREF9695_00443</name>
</gene>